<organism evidence="2 3">
    <name type="scientific">Fimbriimonas ginsengisoli Gsoil 348</name>
    <dbReference type="NCBI Taxonomy" id="661478"/>
    <lineage>
        <taxon>Bacteria</taxon>
        <taxon>Bacillati</taxon>
        <taxon>Armatimonadota</taxon>
        <taxon>Fimbriimonadia</taxon>
        <taxon>Fimbriimonadales</taxon>
        <taxon>Fimbriimonadaceae</taxon>
        <taxon>Fimbriimonas</taxon>
    </lineage>
</organism>
<keyword evidence="3" id="KW-1185">Reference proteome</keyword>
<dbReference type="PANTHER" id="PTHR33169">
    <property type="entry name" value="PADR-FAMILY TRANSCRIPTIONAL REGULATOR"/>
    <property type="match status" value="1"/>
</dbReference>
<dbReference type="InterPro" id="IPR036390">
    <property type="entry name" value="WH_DNA-bd_sf"/>
</dbReference>
<dbReference type="Pfam" id="PF03551">
    <property type="entry name" value="PadR"/>
    <property type="match status" value="1"/>
</dbReference>
<dbReference type="AlphaFoldDB" id="A0A068NSW0"/>
<dbReference type="InterPro" id="IPR005149">
    <property type="entry name" value="Tscrpt_reg_PadR_N"/>
</dbReference>
<dbReference type="PANTHER" id="PTHR33169:SF14">
    <property type="entry name" value="TRANSCRIPTIONAL REGULATOR RV3488"/>
    <property type="match status" value="1"/>
</dbReference>
<evidence type="ECO:0000313" key="3">
    <source>
        <dbReference type="Proteomes" id="UP000027982"/>
    </source>
</evidence>
<dbReference type="SUPFAM" id="SSF46785">
    <property type="entry name" value="Winged helix' DNA-binding domain"/>
    <property type="match status" value="1"/>
</dbReference>
<sequence>MLAILSEGPQHGYGISRAIRERSAEVLKLGEGQLYPVLHGLQEAGWIHGEWEMQEGDPPKRVYRITPAGRAELVTRAQKWRAFADAVGQVLPSAPKLEAGHE</sequence>
<protein>
    <submittedName>
        <fullName evidence="2">Transcriptional regulator, PadR family</fullName>
    </submittedName>
</protein>
<dbReference type="Gene3D" id="1.10.10.10">
    <property type="entry name" value="Winged helix-like DNA-binding domain superfamily/Winged helix DNA-binding domain"/>
    <property type="match status" value="1"/>
</dbReference>
<dbReference type="InterPro" id="IPR052509">
    <property type="entry name" value="Metal_resp_DNA-bind_regulator"/>
</dbReference>
<dbReference type="EMBL" id="CP007139">
    <property type="protein sequence ID" value="AIE84709.1"/>
    <property type="molecule type" value="Genomic_DNA"/>
</dbReference>
<dbReference type="STRING" id="661478.OP10G_1341"/>
<evidence type="ECO:0000259" key="1">
    <source>
        <dbReference type="Pfam" id="PF03551"/>
    </source>
</evidence>
<name>A0A068NSW0_FIMGI</name>
<accession>A0A068NSW0</accession>
<evidence type="ECO:0000313" key="2">
    <source>
        <dbReference type="EMBL" id="AIE84709.1"/>
    </source>
</evidence>
<reference evidence="2 3" key="1">
    <citation type="journal article" date="2014" name="PLoS ONE">
        <title>The first complete genome sequence of the class fimbriimonadia in the phylum armatimonadetes.</title>
        <authorList>
            <person name="Hu Z.Y."/>
            <person name="Wang Y.Z."/>
            <person name="Im W.T."/>
            <person name="Wang S.Y."/>
            <person name="Zhao G.P."/>
            <person name="Zheng H.J."/>
            <person name="Quan Z.X."/>
        </authorList>
    </citation>
    <scope>NUCLEOTIDE SEQUENCE [LARGE SCALE GENOMIC DNA]</scope>
    <source>
        <strain evidence="2">Gsoil 348</strain>
    </source>
</reference>
<gene>
    <name evidence="2" type="ORF">OP10G_1341</name>
</gene>
<feature type="domain" description="Transcription regulator PadR N-terminal" evidence="1">
    <location>
        <begin position="1"/>
        <end position="73"/>
    </location>
</feature>
<dbReference type="Proteomes" id="UP000027982">
    <property type="component" value="Chromosome"/>
</dbReference>
<dbReference type="eggNOG" id="COG1695">
    <property type="taxonomic scope" value="Bacteria"/>
</dbReference>
<dbReference type="HOGENOM" id="CLU_063440_3_3_0"/>
<dbReference type="InterPro" id="IPR036388">
    <property type="entry name" value="WH-like_DNA-bd_sf"/>
</dbReference>
<dbReference type="KEGG" id="fgi:OP10G_1341"/>
<proteinExistence type="predicted"/>